<dbReference type="FunFam" id="3.10.129.10:FF:000022">
    <property type="entry name" value="Phenylacetic acid degradation protein"/>
    <property type="match status" value="1"/>
</dbReference>
<evidence type="ECO:0000256" key="1">
    <source>
        <dbReference type="ARBA" id="ARBA00008324"/>
    </source>
</evidence>
<dbReference type="Gene3D" id="3.10.129.10">
    <property type="entry name" value="Hotdog Thioesterase"/>
    <property type="match status" value="1"/>
</dbReference>
<dbReference type="SUPFAM" id="SSF54637">
    <property type="entry name" value="Thioesterase/thiol ester dehydrase-isomerase"/>
    <property type="match status" value="1"/>
</dbReference>
<dbReference type="PANTHER" id="PTHR42856">
    <property type="entry name" value="ACYL-COENZYME A THIOESTERASE PAAI"/>
    <property type="match status" value="1"/>
</dbReference>
<dbReference type="NCBIfam" id="TIGR02286">
    <property type="entry name" value="PaaD"/>
    <property type="match status" value="1"/>
</dbReference>
<dbReference type="GO" id="GO:0016289">
    <property type="term" value="F:acyl-CoA hydrolase activity"/>
    <property type="evidence" value="ECO:0007669"/>
    <property type="project" value="UniProtKB-ARBA"/>
</dbReference>
<reference evidence="5" key="1">
    <citation type="submission" date="2019-01" db="EMBL/GenBank/DDBJ databases">
        <title>Gri0909 isolated from a small marine red alga.</title>
        <authorList>
            <person name="Kim J."/>
            <person name="Jeong S.E."/>
            <person name="Jeon C.O."/>
        </authorList>
    </citation>
    <scope>NUCLEOTIDE SEQUENCE [LARGE SCALE GENOMIC DNA]</scope>
    <source>
        <strain evidence="5">Gri0909</strain>
    </source>
</reference>
<dbReference type="EMBL" id="SADE01000001">
    <property type="protein sequence ID" value="RVU38887.1"/>
    <property type="molecule type" value="Genomic_DNA"/>
</dbReference>
<dbReference type="RefSeq" id="WP_127764258.1">
    <property type="nucleotide sequence ID" value="NZ_SADE01000001.1"/>
</dbReference>
<name>A0A437QWI7_9PROT</name>
<dbReference type="NCBIfam" id="TIGR00369">
    <property type="entry name" value="unchar_dom_1"/>
    <property type="match status" value="1"/>
</dbReference>
<dbReference type="InterPro" id="IPR003736">
    <property type="entry name" value="PAAI_dom"/>
</dbReference>
<dbReference type="Pfam" id="PF03061">
    <property type="entry name" value="4HBT"/>
    <property type="match status" value="1"/>
</dbReference>
<dbReference type="Proteomes" id="UP000287447">
    <property type="component" value="Unassembled WGS sequence"/>
</dbReference>
<accession>A0A437QWI7</accession>
<evidence type="ECO:0000256" key="2">
    <source>
        <dbReference type="ARBA" id="ARBA00022801"/>
    </source>
</evidence>
<dbReference type="CDD" id="cd03443">
    <property type="entry name" value="PaaI_thioesterase"/>
    <property type="match status" value="1"/>
</dbReference>
<comment type="caution">
    <text evidence="4">The sequence shown here is derived from an EMBL/GenBank/DDBJ whole genome shotgun (WGS) entry which is preliminary data.</text>
</comment>
<dbReference type="PANTHER" id="PTHR42856:SF1">
    <property type="entry name" value="ACYL-COENZYME A THIOESTERASE PAAI"/>
    <property type="match status" value="1"/>
</dbReference>
<keyword evidence="2" id="KW-0378">Hydrolase</keyword>
<protein>
    <submittedName>
        <fullName evidence="4">Hydroxyphenylacetyl-CoA thioesterase PaaI</fullName>
    </submittedName>
</protein>
<proteinExistence type="inferred from homology"/>
<sequence length="157" mass="16837">MTASEQEDAGTSAQRIAEGTARRMLADDAASTSLGMTVEEVRPGYARVKMAIRPDMLNGFKIMHGGFTFTLADTAFAVACNSYNKMTVAQSCDVDFTNSAKEGDVLTAECTEALRRGRSGIYDVTVTNQDGTIIALFRGKSRTLGQPIDPSLPQSEV</sequence>
<dbReference type="InterPro" id="IPR011973">
    <property type="entry name" value="PaaD"/>
</dbReference>
<evidence type="ECO:0000313" key="5">
    <source>
        <dbReference type="Proteomes" id="UP000287447"/>
    </source>
</evidence>
<dbReference type="InterPro" id="IPR029069">
    <property type="entry name" value="HotDog_dom_sf"/>
</dbReference>
<dbReference type="InterPro" id="IPR052723">
    <property type="entry name" value="Acyl-CoA_thioesterase_PaaI"/>
</dbReference>
<comment type="similarity">
    <text evidence="1">Belongs to the thioesterase PaaI family.</text>
</comment>
<organism evidence="4 5">
    <name type="scientific">Hwanghaeella grinnelliae</name>
    <dbReference type="NCBI Taxonomy" id="2500179"/>
    <lineage>
        <taxon>Bacteria</taxon>
        <taxon>Pseudomonadati</taxon>
        <taxon>Pseudomonadota</taxon>
        <taxon>Alphaproteobacteria</taxon>
        <taxon>Rhodospirillales</taxon>
        <taxon>Rhodospirillaceae</taxon>
        <taxon>Hwanghaeella</taxon>
    </lineage>
</organism>
<dbReference type="InterPro" id="IPR006683">
    <property type="entry name" value="Thioestr_dom"/>
</dbReference>
<gene>
    <name evidence="4" type="primary">paaI</name>
    <name evidence="4" type="ORF">EOI86_06370</name>
</gene>
<evidence type="ECO:0000313" key="4">
    <source>
        <dbReference type="EMBL" id="RVU38887.1"/>
    </source>
</evidence>
<dbReference type="AlphaFoldDB" id="A0A437QWI7"/>
<dbReference type="OrthoDB" id="32575at2"/>
<feature type="domain" description="Thioesterase" evidence="3">
    <location>
        <begin position="61"/>
        <end position="133"/>
    </location>
</feature>
<evidence type="ECO:0000259" key="3">
    <source>
        <dbReference type="Pfam" id="PF03061"/>
    </source>
</evidence>
<keyword evidence="5" id="KW-1185">Reference proteome</keyword>